<organism evidence="11 12">
    <name type="scientific">Humicola insolens</name>
    <name type="common">Soft-rot fungus</name>
    <dbReference type="NCBI Taxonomy" id="85995"/>
    <lineage>
        <taxon>Eukaryota</taxon>
        <taxon>Fungi</taxon>
        <taxon>Dikarya</taxon>
        <taxon>Ascomycota</taxon>
        <taxon>Pezizomycotina</taxon>
        <taxon>Sordariomycetes</taxon>
        <taxon>Sordariomycetidae</taxon>
        <taxon>Sordariales</taxon>
        <taxon>Chaetomiaceae</taxon>
        <taxon>Mycothermus</taxon>
    </lineage>
</organism>
<comment type="similarity">
    <text evidence="2">Belongs to the COG2 family.</text>
</comment>
<feature type="compositionally biased region" description="Low complexity" evidence="9">
    <location>
        <begin position="1"/>
        <end position="19"/>
    </location>
</feature>
<evidence type="ECO:0000256" key="4">
    <source>
        <dbReference type="ARBA" id="ARBA00022448"/>
    </source>
</evidence>
<dbReference type="Proteomes" id="UP001583172">
    <property type="component" value="Unassembled WGS sequence"/>
</dbReference>
<keyword evidence="4" id="KW-0813">Transport</keyword>
<dbReference type="PANTHER" id="PTHR12961:SF0">
    <property type="entry name" value="CONSERVED OLIGOMERIC GOLGI COMPLEX SUBUNIT 2"/>
    <property type="match status" value="1"/>
</dbReference>
<feature type="compositionally biased region" description="Polar residues" evidence="9">
    <location>
        <begin position="20"/>
        <end position="36"/>
    </location>
</feature>
<evidence type="ECO:0000256" key="8">
    <source>
        <dbReference type="ARBA" id="ARBA00031344"/>
    </source>
</evidence>
<feature type="region of interest" description="Disordered" evidence="9">
    <location>
        <begin position="1"/>
        <end position="55"/>
    </location>
</feature>
<dbReference type="Pfam" id="PF06148">
    <property type="entry name" value="COG2_N"/>
    <property type="match status" value="1"/>
</dbReference>
<feature type="region of interest" description="Disordered" evidence="9">
    <location>
        <begin position="203"/>
        <end position="243"/>
    </location>
</feature>
<evidence type="ECO:0000256" key="5">
    <source>
        <dbReference type="ARBA" id="ARBA00022927"/>
    </source>
</evidence>
<evidence type="ECO:0000256" key="2">
    <source>
        <dbReference type="ARBA" id="ARBA00007603"/>
    </source>
</evidence>
<feature type="domain" description="Conserved oligomeric Golgi complex subunit 2 N-terminal" evidence="10">
    <location>
        <begin position="58"/>
        <end position="126"/>
    </location>
</feature>
<dbReference type="InterPro" id="IPR009316">
    <property type="entry name" value="COG2"/>
</dbReference>
<evidence type="ECO:0000256" key="3">
    <source>
        <dbReference type="ARBA" id="ARBA00020977"/>
    </source>
</evidence>
<proteinExistence type="inferred from homology"/>
<evidence type="ECO:0000256" key="6">
    <source>
        <dbReference type="ARBA" id="ARBA00023034"/>
    </source>
</evidence>
<name>A0ABR3V3B2_HUMIN</name>
<comment type="subcellular location">
    <subcellularLocation>
        <location evidence="1">Golgi apparatus membrane</location>
        <topology evidence="1">Peripheral membrane protein</topology>
    </subcellularLocation>
</comment>
<dbReference type="PANTHER" id="PTHR12961">
    <property type="entry name" value="CONSERVED OLIGOMERIC GOLGI COMPLEX COMPONENT 2"/>
    <property type="match status" value="1"/>
</dbReference>
<evidence type="ECO:0000256" key="1">
    <source>
        <dbReference type="ARBA" id="ARBA00004395"/>
    </source>
</evidence>
<keyword evidence="7" id="KW-0472">Membrane</keyword>
<evidence type="ECO:0000256" key="7">
    <source>
        <dbReference type="ARBA" id="ARBA00023136"/>
    </source>
</evidence>
<dbReference type="EMBL" id="JAZGSY010000446">
    <property type="protein sequence ID" value="KAL1836214.1"/>
    <property type="molecule type" value="Genomic_DNA"/>
</dbReference>
<evidence type="ECO:0000313" key="12">
    <source>
        <dbReference type="Proteomes" id="UP001583172"/>
    </source>
</evidence>
<dbReference type="InterPro" id="IPR024602">
    <property type="entry name" value="COG_su2_N"/>
</dbReference>
<accession>A0ABR3V3B2</accession>
<protein>
    <recommendedName>
        <fullName evidence="3">Conserved oligomeric Golgi complex subunit 2</fullName>
    </recommendedName>
    <alternativeName>
        <fullName evidence="8">Component of oligomeric Golgi complex 2</fullName>
    </alternativeName>
</protein>
<sequence length="335" mass="36389">MAQLTLPTRTTRPSSNTSLYADTTDTYNHNALTTNANDDDSDSDSQPDPTALPFPAALSRSDFLQPDFNPAAYLSSLHASGPASRHQTLEDLRAELRDRGAAARAELVELVNAHYAAFLNLGAGLSEQGGADRAADVRVAIMGFRRAVDELRQKVKQRRTEVGRLVGELEGVRGAVEMGRRMLELEERVAGLEGRLEVGFQGRRGATKKAEREEDGDGEFEVDLDSLDGDDEEETDDATDEAGFVSSSPAKLAALAEEYVAAEGIADALGRNLPFVRKMEERMTRCRNTILLDLSTALAEARKAGPKGHGRVVKYLGVYRTLNAQADAIKVLKTK</sequence>
<comment type="caution">
    <text evidence="11">The sequence shown here is derived from an EMBL/GenBank/DDBJ whole genome shotgun (WGS) entry which is preliminary data.</text>
</comment>
<keyword evidence="12" id="KW-1185">Reference proteome</keyword>
<keyword evidence="5" id="KW-0653">Protein transport</keyword>
<feature type="compositionally biased region" description="Acidic residues" evidence="9">
    <location>
        <begin position="213"/>
        <end position="240"/>
    </location>
</feature>
<evidence type="ECO:0000313" key="11">
    <source>
        <dbReference type="EMBL" id="KAL1836214.1"/>
    </source>
</evidence>
<keyword evidence="6" id="KW-0333">Golgi apparatus</keyword>
<evidence type="ECO:0000259" key="10">
    <source>
        <dbReference type="Pfam" id="PF06148"/>
    </source>
</evidence>
<evidence type="ECO:0000256" key="9">
    <source>
        <dbReference type="SAM" id="MobiDB-lite"/>
    </source>
</evidence>
<reference evidence="11 12" key="1">
    <citation type="journal article" date="2024" name="Commun. Biol.">
        <title>Comparative genomic analysis of thermophilic fungi reveals convergent evolutionary adaptations and gene losses.</title>
        <authorList>
            <person name="Steindorff A.S."/>
            <person name="Aguilar-Pontes M.V."/>
            <person name="Robinson A.J."/>
            <person name="Andreopoulos B."/>
            <person name="LaButti K."/>
            <person name="Kuo A."/>
            <person name="Mondo S."/>
            <person name="Riley R."/>
            <person name="Otillar R."/>
            <person name="Haridas S."/>
            <person name="Lipzen A."/>
            <person name="Grimwood J."/>
            <person name="Schmutz J."/>
            <person name="Clum A."/>
            <person name="Reid I.D."/>
            <person name="Moisan M.C."/>
            <person name="Butler G."/>
            <person name="Nguyen T.T.M."/>
            <person name="Dewar K."/>
            <person name="Conant G."/>
            <person name="Drula E."/>
            <person name="Henrissat B."/>
            <person name="Hansel C."/>
            <person name="Singer S."/>
            <person name="Hutchinson M.I."/>
            <person name="de Vries R.P."/>
            <person name="Natvig D.O."/>
            <person name="Powell A.J."/>
            <person name="Tsang A."/>
            <person name="Grigoriev I.V."/>
        </authorList>
    </citation>
    <scope>NUCLEOTIDE SEQUENCE [LARGE SCALE GENOMIC DNA]</scope>
    <source>
        <strain evidence="11 12">CBS 620.91</strain>
    </source>
</reference>
<gene>
    <name evidence="11" type="ORF">VTJ49DRAFT_5421</name>
</gene>